<sequence>MLLWFPLSSEGGTVTWDGDNGTSFADPLNWSGDVAPANNLTGDIAAIVAAANQPSLSGTYSVLGATMGAGTSLSGSGTLILGTSGLNAASGTASTLSLSKIQLGANATLALANTVTVSSGVEIDTNGKNLSVQTNATSGLNLSNAVITGSGNVTFQAGSGSRSITVGGANTFTGAVAVTQTNLIFTTLANGGTASSFGAGTGDVTLAGSASFMGITNIGVGGSTDRLFKGNTTGSAGITNNGTGALHFNNTGTYGSIALTLSGSYTGATNTFASIITGIATLSKQGNGTWRITAANTYTGTTSVSGGALQVGSSGTGTTGTGAVSIANSGSTILGTGVIRGNTFTAASGTNIRPGDSVADSSHGTLTFTPAAASGSTHSIQGNVILGISSATSRLNLTGITIGSTEYHAMVDGVSGVGAHDRLVFNNPDAGTGYNLDFITVTGKLSVVSSGYTPAYGDVINLMDWGNLVTSNFSGFTFNGGYLTGNGDEGTDLDLPDLSGTGLFWDFSRFTTSGNIAAVPEPGRALLLLAGLACVVFRRRARLWVRA</sequence>
<dbReference type="EMBL" id="QNRR01000018">
    <property type="protein sequence ID" value="RBP36113.1"/>
    <property type="molecule type" value="Genomic_DNA"/>
</dbReference>
<dbReference type="NCBIfam" id="TIGR02595">
    <property type="entry name" value="PEP_CTERM"/>
    <property type="match status" value="1"/>
</dbReference>
<dbReference type="Proteomes" id="UP000253426">
    <property type="component" value="Unassembled WGS sequence"/>
</dbReference>
<dbReference type="InterPro" id="IPR013425">
    <property type="entry name" value="Autotrns_rpt"/>
</dbReference>
<dbReference type="InterPro" id="IPR013424">
    <property type="entry name" value="Ice-binding_C"/>
</dbReference>
<accession>A0A366H4Q7</accession>
<protein>
    <submittedName>
        <fullName evidence="2">Putative secreted protein with PEP-CTERM sorting signal</fullName>
    </submittedName>
</protein>
<evidence type="ECO:0000256" key="1">
    <source>
        <dbReference type="ARBA" id="ARBA00022729"/>
    </source>
</evidence>
<evidence type="ECO:0000313" key="3">
    <source>
        <dbReference type="Proteomes" id="UP000253426"/>
    </source>
</evidence>
<organism evidence="2 3">
    <name type="scientific">Roseimicrobium gellanilyticum</name>
    <dbReference type="NCBI Taxonomy" id="748857"/>
    <lineage>
        <taxon>Bacteria</taxon>
        <taxon>Pseudomonadati</taxon>
        <taxon>Verrucomicrobiota</taxon>
        <taxon>Verrucomicrobiia</taxon>
        <taxon>Verrucomicrobiales</taxon>
        <taxon>Verrucomicrobiaceae</taxon>
        <taxon>Roseimicrobium</taxon>
    </lineage>
</organism>
<dbReference type="NCBIfam" id="TIGR02601">
    <property type="entry name" value="autotrns_rpt"/>
    <property type="match status" value="1"/>
</dbReference>
<dbReference type="RefSeq" id="WP_170157543.1">
    <property type="nucleotide sequence ID" value="NZ_QNRR01000018.1"/>
</dbReference>
<comment type="caution">
    <text evidence="2">The sequence shown here is derived from an EMBL/GenBank/DDBJ whole genome shotgun (WGS) entry which is preliminary data.</text>
</comment>
<dbReference type="Pfam" id="PF12951">
    <property type="entry name" value="PATR"/>
    <property type="match status" value="1"/>
</dbReference>
<keyword evidence="3" id="KW-1185">Reference proteome</keyword>
<evidence type="ECO:0000313" key="2">
    <source>
        <dbReference type="EMBL" id="RBP36113.1"/>
    </source>
</evidence>
<gene>
    <name evidence="2" type="ORF">DES53_11863</name>
</gene>
<keyword evidence="1" id="KW-0732">Signal</keyword>
<dbReference type="AlphaFoldDB" id="A0A366H4Q7"/>
<reference evidence="2 3" key="1">
    <citation type="submission" date="2018-06" db="EMBL/GenBank/DDBJ databases">
        <title>Genomic Encyclopedia of Type Strains, Phase IV (KMG-IV): sequencing the most valuable type-strain genomes for metagenomic binning, comparative biology and taxonomic classification.</title>
        <authorList>
            <person name="Goeker M."/>
        </authorList>
    </citation>
    <scope>NUCLEOTIDE SEQUENCE [LARGE SCALE GENOMIC DNA]</scope>
    <source>
        <strain evidence="2 3">DSM 25532</strain>
    </source>
</reference>
<name>A0A366H4Q7_9BACT</name>
<proteinExistence type="predicted"/>